<organism evidence="3 4">
    <name type="scientific">Melanomma pulvis-pyrius CBS 109.77</name>
    <dbReference type="NCBI Taxonomy" id="1314802"/>
    <lineage>
        <taxon>Eukaryota</taxon>
        <taxon>Fungi</taxon>
        <taxon>Dikarya</taxon>
        <taxon>Ascomycota</taxon>
        <taxon>Pezizomycotina</taxon>
        <taxon>Dothideomycetes</taxon>
        <taxon>Pleosporomycetidae</taxon>
        <taxon>Pleosporales</taxon>
        <taxon>Melanommataceae</taxon>
        <taxon>Melanomma</taxon>
    </lineage>
</organism>
<dbReference type="AlphaFoldDB" id="A0A6A6X1U3"/>
<dbReference type="InterPro" id="IPR010730">
    <property type="entry name" value="HET"/>
</dbReference>
<keyword evidence="4" id="KW-1185">Reference proteome</keyword>
<sequence length="648" mass="73497">MTLSRNYEESKDKRRNKDGLQSNRMLLEVGDRFSGVRNKSESELCVAADPLSPAAQNGDVSGRYLGNDPTSTESYSTARGWLSNCSTHTKCNETVSGSSRIDAHHSLLPTRCVEISPDGRLYLRLTDGLYGTYITLTHRWNTGTERCKTTTANYEERLLGSGLEELPQLFKDVLVIAQKLGVNYVWIDSICIIQYGDEGADWRREAPKMAQYYQYSIFTIAGTKEDMTDGILVPSQDNVTPWASRLAQLPYRDKNNALAGHFYVYKRKIPLVDDYVSQVRDSILFRRGWILQEWLLSKRIIWYTTHGLFFECQQELPRADDQSQLTFALASSELQSHLQLKASFHHSAPSILDFWYHALEVYSTCYLTQPNLDRVLAVSGLAKEVGAILARSKAGETGADVEKEVFVSGLWLRDIHRGLLWEEDHSAQPWTTKVEGTPSWSWTSLLTQMKWPDKGQGTQPVCKVTAICSRERKKHNLADFIVEGNFLQPTTPMSEPARFDPTNKFSCLHIRGRLHTVHVRGYLLTEENLYTAAFSTAYDPAPKECRWRAICSPKRPEIIAGWGSLEQLPVEENTCADFGVAVRALLVSTRYLRSGILLKRSEPVLDIVFLEVVDGDNGVYRRLGVGRVADRELIRDFESMKEQDIQLI</sequence>
<reference evidence="3" key="1">
    <citation type="journal article" date="2020" name="Stud. Mycol.">
        <title>101 Dothideomycetes genomes: a test case for predicting lifestyles and emergence of pathogens.</title>
        <authorList>
            <person name="Haridas S."/>
            <person name="Albert R."/>
            <person name="Binder M."/>
            <person name="Bloem J."/>
            <person name="Labutti K."/>
            <person name="Salamov A."/>
            <person name="Andreopoulos B."/>
            <person name="Baker S."/>
            <person name="Barry K."/>
            <person name="Bills G."/>
            <person name="Bluhm B."/>
            <person name="Cannon C."/>
            <person name="Castanera R."/>
            <person name="Culley D."/>
            <person name="Daum C."/>
            <person name="Ezra D."/>
            <person name="Gonzalez J."/>
            <person name="Henrissat B."/>
            <person name="Kuo A."/>
            <person name="Liang C."/>
            <person name="Lipzen A."/>
            <person name="Lutzoni F."/>
            <person name="Magnuson J."/>
            <person name="Mondo S."/>
            <person name="Nolan M."/>
            <person name="Ohm R."/>
            <person name="Pangilinan J."/>
            <person name="Park H.-J."/>
            <person name="Ramirez L."/>
            <person name="Alfaro M."/>
            <person name="Sun H."/>
            <person name="Tritt A."/>
            <person name="Yoshinaga Y."/>
            <person name="Zwiers L.-H."/>
            <person name="Turgeon B."/>
            <person name="Goodwin S."/>
            <person name="Spatafora J."/>
            <person name="Crous P."/>
            <person name="Grigoriev I."/>
        </authorList>
    </citation>
    <scope>NUCLEOTIDE SEQUENCE</scope>
    <source>
        <strain evidence="3">CBS 109.77</strain>
    </source>
</reference>
<dbReference type="EMBL" id="MU002092">
    <property type="protein sequence ID" value="KAF2790135.1"/>
    <property type="molecule type" value="Genomic_DNA"/>
</dbReference>
<evidence type="ECO:0000256" key="1">
    <source>
        <dbReference type="SAM" id="MobiDB-lite"/>
    </source>
</evidence>
<feature type="region of interest" description="Disordered" evidence="1">
    <location>
        <begin position="1"/>
        <end position="23"/>
    </location>
</feature>
<dbReference type="Proteomes" id="UP000799757">
    <property type="component" value="Unassembled WGS sequence"/>
</dbReference>
<name>A0A6A6X1U3_9PLEO</name>
<evidence type="ECO:0000313" key="3">
    <source>
        <dbReference type="EMBL" id="KAF2790135.1"/>
    </source>
</evidence>
<protein>
    <recommendedName>
        <fullName evidence="2">Heterokaryon incompatibility domain-containing protein</fullName>
    </recommendedName>
</protein>
<dbReference type="PANTHER" id="PTHR33112:SF10">
    <property type="entry name" value="TOL"/>
    <property type="match status" value="1"/>
</dbReference>
<gene>
    <name evidence="3" type="ORF">K505DRAFT_311975</name>
</gene>
<accession>A0A6A6X1U3</accession>
<evidence type="ECO:0000313" key="4">
    <source>
        <dbReference type="Proteomes" id="UP000799757"/>
    </source>
</evidence>
<dbReference type="Pfam" id="PF06985">
    <property type="entry name" value="HET"/>
    <property type="match status" value="1"/>
</dbReference>
<feature type="domain" description="Heterokaryon incompatibility" evidence="2">
    <location>
        <begin position="133"/>
        <end position="293"/>
    </location>
</feature>
<dbReference type="PANTHER" id="PTHR33112">
    <property type="entry name" value="DOMAIN PROTEIN, PUTATIVE-RELATED"/>
    <property type="match status" value="1"/>
</dbReference>
<evidence type="ECO:0000259" key="2">
    <source>
        <dbReference type="Pfam" id="PF06985"/>
    </source>
</evidence>
<proteinExistence type="predicted"/>
<feature type="compositionally biased region" description="Basic and acidic residues" evidence="1">
    <location>
        <begin position="1"/>
        <end position="18"/>
    </location>
</feature>
<dbReference type="OrthoDB" id="4161196at2759"/>